<dbReference type="EMBL" id="AC157373">
    <property type="protein sequence ID" value="ABD33355.1"/>
    <property type="molecule type" value="Genomic_DNA"/>
</dbReference>
<sequence length="38" mass="4540">MSLEQILSKYGLSSKALDRRECPWTVEYISWTVEHNRL</sequence>
<accession>Q2HS61</accession>
<protein>
    <submittedName>
        <fullName evidence="1">Uncharacterized protein</fullName>
    </submittedName>
</protein>
<organism evidence="1">
    <name type="scientific">Medicago truncatula</name>
    <name type="common">Barrel medic</name>
    <name type="synonym">Medicago tribuloides</name>
    <dbReference type="NCBI Taxonomy" id="3880"/>
    <lineage>
        <taxon>Eukaryota</taxon>
        <taxon>Viridiplantae</taxon>
        <taxon>Streptophyta</taxon>
        <taxon>Embryophyta</taxon>
        <taxon>Tracheophyta</taxon>
        <taxon>Spermatophyta</taxon>
        <taxon>Magnoliopsida</taxon>
        <taxon>eudicotyledons</taxon>
        <taxon>Gunneridae</taxon>
        <taxon>Pentapetalae</taxon>
        <taxon>rosids</taxon>
        <taxon>fabids</taxon>
        <taxon>Fabales</taxon>
        <taxon>Fabaceae</taxon>
        <taxon>Papilionoideae</taxon>
        <taxon>50 kb inversion clade</taxon>
        <taxon>NPAAA clade</taxon>
        <taxon>Hologalegina</taxon>
        <taxon>IRL clade</taxon>
        <taxon>Trifolieae</taxon>
        <taxon>Medicago</taxon>
    </lineage>
</organism>
<gene>
    <name evidence="1" type="ORF">MtrDRAFT_AC157373g9v2</name>
</gene>
<proteinExistence type="predicted"/>
<name>Q2HS61_MEDTR</name>
<dbReference type="AlphaFoldDB" id="Q2HS61"/>
<reference evidence="1" key="2">
    <citation type="submission" date="2007-03" db="EMBL/GenBank/DDBJ databases">
        <authorList>
            <consortium name="The International Medicago Genome Annotation Group"/>
        </authorList>
    </citation>
    <scope>NUCLEOTIDE SEQUENCE</scope>
</reference>
<reference evidence="1" key="1">
    <citation type="submission" date="2005-03" db="EMBL/GenBank/DDBJ databases">
        <authorList>
            <person name="Town C.D."/>
        </authorList>
    </citation>
    <scope>NUCLEOTIDE SEQUENCE</scope>
</reference>
<evidence type="ECO:0000313" key="1">
    <source>
        <dbReference type="EMBL" id="ABD33355.1"/>
    </source>
</evidence>